<organism evidence="2 3">
    <name type="scientific">Achlya hypogyna</name>
    <name type="common">Oomycete</name>
    <name type="synonym">Protoachlya hypogyna</name>
    <dbReference type="NCBI Taxonomy" id="1202772"/>
    <lineage>
        <taxon>Eukaryota</taxon>
        <taxon>Sar</taxon>
        <taxon>Stramenopiles</taxon>
        <taxon>Oomycota</taxon>
        <taxon>Saprolegniomycetes</taxon>
        <taxon>Saprolegniales</taxon>
        <taxon>Achlyaceae</taxon>
        <taxon>Achlya</taxon>
    </lineage>
</organism>
<dbReference type="SUPFAM" id="SSF51161">
    <property type="entry name" value="Trimeric LpxA-like enzymes"/>
    <property type="match status" value="1"/>
</dbReference>
<proteinExistence type="predicted"/>
<evidence type="ECO:0000313" key="3">
    <source>
        <dbReference type="Proteomes" id="UP000243579"/>
    </source>
</evidence>
<dbReference type="EMBL" id="JNBR01001735">
    <property type="protein sequence ID" value="OQR85250.1"/>
    <property type="molecule type" value="Genomic_DNA"/>
</dbReference>
<reference evidence="2 3" key="1">
    <citation type="journal article" date="2014" name="Genome Biol. Evol.">
        <title>The secreted proteins of Achlya hypogyna and Thraustotheca clavata identify the ancestral oomycete secretome and reveal gene acquisitions by horizontal gene transfer.</title>
        <authorList>
            <person name="Misner I."/>
            <person name="Blouin N."/>
            <person name="Leonard G."/>
            <person name="Richards T.A."/>
            <person name="Lane C.E."/>
        </authorList>
    </citation>
    <scope>NUCLEOTIDE SEQUENCE [LARGE SCALE GENOMIC DNA]</scope>
    <source>
        <strain evidence="2 3">ATCC 48635</strain>
    </source>
</reference>
<evidence type="ECO:0000256" key="1">
    <source>
        <dbReference type="SAM" id="Phobius"/>
    </source>
</evidence>
<evidence type="ECO:0000313" key="2">
    <source>
        <dbReference type="EMBL" id="OQR85250.1"/>
    </source>
</evidence>
<feature type="transmembrane region" description="Helical" evidence="1">
    <location>
        <begin position="211"/>
        <end position="229"/>
    </location>
</feature>
<comment type="caution">
    <text evidence="2">The sequence shown here is derived from an EMBL/GenBank/DDBJ whole genome shotgun (WGS) entry which is preliminary data.</text>
</comment>
<evidence type="ECO:0008006" key="4">
    <source>
        <dbReference type="Google" id="ProtNLM"/>
    </source>
</evidence>
<dbReference type="STRING" id="1202772.A0A1V9YHS0"/>
<name>A0A1V9YHS0_ACHHY</name>
<protein>
    <recommendedName>
        <fullName evidence="4">Transmembrane protein</fullName>
    </recommendedName>
</protein>
<accession>A0A1V9YHS0</accession>
<gene>
    <name evidence="2" type="ORF">ACHHYP_12026</name>
</gene>
<keyword evidence="1" id="KW-0812">Transmembrane</keyword>
<dbReference type="AlphaFoldDB" id="A0A1V9YHS0"/>
<sequence>MFEAAARRQITREEKKHKIAKRETDGETIRAAATATALKRTADIKLRFVLLGDEEARGYSITLAPTVVSNRAIVGNDSLVPQGAVLPPYSLVGAFSLPLPALASGKSCFGLPPLLMSAQKATTDVDVSLLYSPSLWLRTCRVIVEALRVWFLPPLVCLGIGTSTQLLMEAYPLFVADDGNLPTFLNQKAELVGTEELQVMRNFVALLTISPLYYVDCMVVPGLMLLLLLKWTIVGRYSPVLLPMYCVGVWSTEFIT</sequence>
<keyword evidence="1" id="KW-1133">Transmembrane helix</keyword>
<dbReference type="Proteomes" id="UP000243579">
    <property type="component" value="Unassembled WGS sequence"/>
</dbReference>
<keyword evidence="3" id="KW-1185">Reference proteome</keyword>
<dbReference type="InterPro" id="IPR011004">
    <property type="entry name" value="Trimer_LpxA-like_sf"/>
</dbReference>
<keyword evidence="1" id="KW-0472">Membrane</keyword>